<feature type="compositionally biased region" description="Basic and acidic residues" evidence="1">
    <location>
        <begin position="18"/>
        <end position="27"/>
    </location>
</feature>
<dbReference type="Gene3D" id="3.30.70.270">
    <property type="match status" value="1"/>
</dbReference>
<name>A0A8B6DKJ5_MYTGA</name>
<feature type="region of interest" description="Disordered" evidence="1">
    <location>
        <begin position="1"/>
        <end position="51"/>
    </location>
</feature>
<evidence type="ECO:0000256" key="1">
    <source>
        <dbReference type="SAM" id="MobiDB-lite"/>
    </source>
</evidence>
<protein>
    <recommendedName>
        <fullName evidence="2">Reverse transcriptase domain-containing protein</fullName>
    </recommendedName>
</protein>
<dbReference type="PANTHER" id="PTHR33050">
    <property type="entry name" value="REVERSE TRANSCRIPTASE DOMAIN-CONTAINING PROTEIN"/>
    <property type="match status" value="1"/>
</dbReference>
<accession>A0A8B6DKJ5</accession>
<dbReference type="InterPro" id="IPR052055">
    <property type="entry name" value="Hepadnavirus_pol/RT"/>
</dbReference>
<feature type="compositionally biased region" description="Basic residues" evidence="1">
    <location>
        <begin position="1"/>
        <end position="10"/>
    </location>
</feature>
<dbReference type="AlphaFoldDB" id="A0A8B6DKJ5"/>
<dbReference type="CDD" id="cd09275">
    <property type="entry name" value="RNase_HI_RT_DIRS1"/>
    <property type="match status" value="1"/>
</dbReference>
<proteinExistence type="predicted"/>
<reference evidence="3" key="1">
    <citation type="submission" date="2018-11" db="EMBL/GenBank/DDBJ databases">
        <authorList>
            <person name="Alioto T."/>
            <person name="Alioto T."/>
        </authorList>
    </citation>
    <scope>NUCLEOTIDE SEQUENCE</scope>
</reference>
<sequence length="830" mass="96174">MPRGRGRRRRQDPVGGGRELRLRRAPREQQQPPVRNERRRPQVEVDEDAPVVRRRRVDEPQLVALQPDVELQENEPQLAALGEVIEVFDEPLMMPGFNEVDVFISQKLKDKIWNFEYIDLSLMHRNNFNSQTNENTIGINDGMLVIQNKVKNNHTITSVENWTDCFIAYAQVLIERYPGKASELFSYMSIIRGAATDHPVAKWYSYDQQFRLRVSRDHTKKWSSIDGFLWLRILTNNSQKQQQANVGYKCYDFNFKGFCNKRNCQYRHACLKCGFNHPALRCRRFMDNEELHPDQFNIWALGKSPVNVNELSKLLELYHDKQSAVELLNGFKYGFKIHYEGPRHSCEYRNLLSVLKNPIEAQKKLNNEISLGRMAGPFKHKPISNLRCSPIGLVPKKTGGLRLITHLSYPPNESINDFIDTQFTKVTYSSFDNAVKIVKRMGKSALMAKMDIKSAFPLLKCYPGDFDLLGIKLNGLYYIQKTMPMGCSISCATFEKFSTFLHWSVKNKTHSENLDHYLDDFIFVGEAHKDDCLFLMTAFSNVCSSLEVPIANEKTEGPCTKLEYLGLLIDSDEMLVRIPDDKIEKLKDQINWVLEKRKITLKEMQSLTGSLAFCARALPSGRAFLRRLYGSFKNVKKPHHFIRLTKGIRDDLQMWQYFLKEFNGYTYIQDLDWVSNADLHLYTDSAGGHSLGCAAYLNGSWAILQWPYNWGKVLLSDITYLEIIPIALAIYLWKERFTNKKIIFHCDNMAVVTILNSKSSKNDRVMFLLRKIVLWTLLFNFQFKALHIFSKDNFIADALSRGQMKKFREVTSNADPTPQTIPQEFLDLLM</sequence>
<organism evidence="3 4">
    <name type="scientific">Mytilus galloprovincialis</name>
    <name type="common">Mediterranean mussel</name>
    <dbReference type="NCBI Taxonomy" id="29158"/>
    <lineage>
        <taxon>Eukaryota</taxon>
        <taxon>Metazoa</taxon>
        <taxon>Spiralia</taxon>
        <taxon>Lophotrochozoa</taxon>
        <taxon>Mollusca</taxon>
        <taxon>Bivalvia</taxon>
        <taxon>Autobranchia</taxon>
        <taxon>Pteriomorphia</taxon>
        <taxon>Mytilida</taxon>
        <taxon>Mytiloidea</taxon>
        <taxon>Mytilidae</taxon>
        <taxon>Mytilinae</taxon>
        <taxon>Mytilus</taxon>
    </lineage>
</organism>
<evidence type="ECO:0000313" key="3">
    <source>
        <dbReference type="EMBL" id="VDI21672.1"/>
    </source>
</evidence>
<comment type="caution">
    <text evidence="3">The sequence shown here is derived from an EMBL/GenBank/DDBJ whole genome shotgun (WGS) entry which is preliminary data.</text>
</comment>
<evidence type="ECO:0000259" key="2">
    <source>
        <dbReference type="PROSITE" id="PS50878"/>
    </source>
</evidence>
<dbReference type="Gene3D" id="3.10.10.10">
    <property type="entry name" value="HIV Type 1 Reverse Transcriptase, subunit A, domain 1"/>
    <property type="match status" value="1"/>
</dbReference>
<evidence type="ECO:0000313" key="4">
    <source>
        <dbReference type="Proteomes" id="UP000596742"/>
    </source>
</evidence>
<feature type="domain" description="Reverse transcriptase" evidence="2">
    <location>
        <begin position="375"/>
        <end position="569"/>
    </location>
</feature>
<dbReference type="InterPro" id="IPR043502">
    <property type="entry name" value="DNA/RNA_pol_sf"/>
</dbReference>
<gene>
    <name evidence="3" type="ORF">MGAL_10B086980</name>
</gene>
<dbReference type="PANTHER" id="PTHR33050:SF8">
    <property type="entry name" value="REVERSE TRANSCRIPTASE DOMAIN-CONTAINING PROTEIN"/>
    <property type="match status" value="1"/>
</dbReference>
<dbReference type="PROSITE" id="PS50878">
    <property type="entry name" value="RT_POL"/>
    <property type="match status" value="1"/>
</dbReference>
<dbReference type="Pfam" id="PF00078">
    <property type="entry name" value="RVT_1"/>
    <property type="match status" value="1"/>
</dbReference>
<dbReference type="SUPFAM" id="SSF56672">
    <property type="entry name" value="DNA/RNA polymerases"/>
    <property type="match status" value="1"/>
</dbReference>
<dbReference type="EMBL" id="UYJE01003708">
    <property type="protein sequence ID" value="VDI21672.1"/>
    <property type="molecule type" value="Genomic_DNA"/>
</dbReference>
<dbReference type="InterPro" id="IPR000477">
    <property type="entry name" value="RT_dom"/>
</dbReference>
<dbReference type="InterPro" id="IPR043128">
    <property type="entry name" value="Rev_trsase/Diguanyl_cyclase"/>
</dbReference>
<dbReference type="Proteomes" id="UP000596742">
    <property type="component" value="Unassembled WGS sequence"/>
</dbReference>
<keyword evidence="4" id="KW-1185">Reference proteome</keyword>
<dbReference type="OrthoDB" id="2556210at2759"/>